<accession>A0AAV8W4M7</accession>
<comment type="caution">
    <text evidence="2">The sequence shown here is derived from an EMBL/GenBank/DDBJ whole genome shotgun (WGS) entry which is preliminary data.</text>
</comment>
<keyword evidence="3" id="KW-1185">Reference proteome</keyword>
<organism evidence="2 3">
    <name type="scientific">Exocentrus adspersus</name>
    <dbReference type="NCBI Taxonomy" id="1586481"/>
    <lineage>
        <taxon>Eukaryota</taxon>
        <taxon>Metazoa</taxon>
        <taxon>Ecdysozoa</taxon>
        <taxon>Arthropoda</taxon>
        <taxon>Hexapoda</taxon>
        <taxon>Insecta</taxon>
        <taxon>Pterygota</taxon>
        <taxon>Neoptera</taxon>
        <taxon>Endopterygota</taxon>
        <taxon>Coleoptera</taxon>
        <taxon>Polyphaga</taxon>
        <taxon>Cucujiformia</taxon>
        <taxon>Chrysomeloidea</taxon>
        <taxon>Cerambycidae</taxon>
        <taxon>Lamiinae</taxon>
        <taxon>Acanthocinini</taxon>
        <taxon>Exocentrus</taxon>
    </lineage>
</organism>
<dbReference type="Proteomes" id="UP001159042">
    <property type="component" value="Unassembled WGS sequence"/>
</dbReference>
<evidence type="ECO:0000313" key="2">
    <source>
        <dbReference type="EMBL" id="KAJ8921550.1"/>
    </source>
</evidence>
<dbReference type="AlphaFoldDB" id="A0AAV8W4M7"/>
<gene>
    <name evidence="2" type="ORF">NQ315_003170</name>
</gene>
<feature type="chain" id="PRO_5043798840" description="Secreted protein" evidence="1">
    <location>
        <begin position="22"/>
        <end position="244"/>
    </location>
</feature>
<sequence length="244" mass="27572">MKIQKFSFVFLAFLMVHQIDCKKGDDTGDIVVIQTEGLKIVEAVVDVVTKFLSKSIEAVTEAEPTVRSVIRNVQKYFINTLWDITVDQLNEFEGLSENKKHAIECIKLQGPNLTGTVLNFTSDWSNWKVKGWVLSAINLESLVNLTQVTNEEMKSLTKELDECVNAEDVQACSDEVSSKLLDVLKIFAYDIQVEANKTTQIIQKIGNFTELMQQDSWYIFKGRFQIVSNAISKCIEKNSSTTKA</sequence>
<feature type="signal peptide" evidence="1">
    <location>
        <begin position="1"/>
        <end position="21"/>
    </location>
</feature>
<name>A0AAV8W4M7_9CUCU</name>
<evidence type="ECO:0000256" key="1">
    <source>
        <dbReference type="SAM" id="SignalP"/>
    </source>
</evidence>
<evidence type="ECO:0000313" key="3">
    <source>
        <dbReference type="Proteomes" id="UP001159042"/>
    </source>
</evidence>
<keyword evidence="1" id="KW-0732">Signal</keyword>
<protein>
    <recommendedName>
        <fullName evidence="4">Secreted protein</fullName>
    </recommendedName>
</protein>
<proteinExistence type="predicted"/>
<reference evidence="2 3" key="1">
    <citation type="journal article" date="2023" name="Insect Mol. Biol.">
        <title>Genome sequencing provides insights into the evolution of gene families encoding plant cell wall-degrading enzymes in longhorned beetles.</title>
        <authorList>
            <person name="Shin N.R."/>
            <person name="Okamura Y."/>
            <person name="Kirsch R."/>
            <person name="Pauchet Y."/>
        </authorList>
    </citation>
    <scope>NUCLEOTIDE SEQUENCE [LARGE SCALE GENOMIC DNA]</scope>
    <source>
        <strain evidence="2">EAD_L_NR</strain>
    </source>
</reference>
<dbReference type="EMBL" id="JANEYG010000010">
    <property type="protein sequence ID" value="KAJ8921550.1"/>
    <property type="molecule type" value="Genomic_DNA"/>
</dbReference>
<evidence type="ECO:0008006" key="4">
    <source>
        <dbReference type="Google" id="ProtNLM"/>
    </source>
</evidence>